<keyword evidence="2" id="KW-0805">Transcription regulation</keyword>
<comment type="similarity">
    <text evidence="1">Belongs to the LysR transcriptional regulatory family.</text>
</comment>
<dbReference type="InterPro" id="IPR058163">
    <property type="entry name" value="LysR-type_TF_proteobact-type"/>
</dbReference>
<protein>
    <submittedName>
        <fullName evidence="7">LysR family transcriptional regulator</fullName>
    </submittedName>
</protein>
<evidence type="ECO:0000256" key="3">
    <source>
        <dbReference type="ARBA" id="ARBA00023125"/>
    </source>
</evidence>
<dbReference type="PRINTS" id="PR00039">
    <property type="entry name" value="HTHLYSR"/>
</dbReference>
<accession>A0A3S9HFP9</accession>
<dbReference type="FunFam" id="1.10.10.10:FF:000001">
    <property type="entry name" value="LysR family transcriptional regulator"/>
    <property type="match status" value="1"/>
</dbReference>
<dbReference type="InterPro" id="IPR005119">
    <property type="entry name" value="LysR_subst-bd"/>
</dbReference>
<dbReference type="PROSITE" id="PS50931">
    <property type="entry name" value="HTH_LYSR"/>
    <property type="match status" value="1"/>
</dbReference>
<dbReference type="InterPro" id="IPR036390">
    <property type="entry name" value="WH_DNA-bd_sf"/>
</dbReference>
<dbReference type="KEGG" id="upv:EJN92_01925"/>
<organism evidence="7 8">
    <name type="scientific">Undibacterium parvum</name>
    <dbReference type="NCBI Taxonomy" id="401471"/>
    <lineage>
        <taxon>Bacteria</taxon>
        <taxon>Pseudomonadati</taxon>
        <taxon>Pseudomonadota</taxon>
        <taxon>Betaproteobacteria</taxon>
        <taxon>Burkholderiales</taxon>
        <taxon>Oxalobacteraceae</taxon>
        <taxon>Undibacterium</taxon>
    </lineage>
</organism>
<dbReference type="Gene3D" id="3.40.190.290">
    <property type="match status" value="1"/>
</dbReference>
<dbReference type="AlphaFoldDB" id="A0A3S9HFP9"/>
<evidence type="ECO:0000259" key="6">
    <source>
        <dbReference type="PROSITE" id="PS50931"/>
    </source>
</evidence>
<evidence type="ECO:0000313" key="7">
    <source>
        <dbReference type="EMBL" id="AZP10885.1"/>
    </source>
</evidence>
<dbReference type="RefSeq" id="WP_126126284.1">
    <property type="nucleotide sequence ID" value="NZ_CP034464.1"/>
</dbReference>
<dbReference type="Gene3D" id="1.10.10.10">
    <property type="entry name" value="Winged helix-like DNA-binding domain superfamily/Winged helix DNA-binding domain"/>
    <property type="match status" value="1"/>
</dbReference>
<feature type="domain" description="HTH lysR-type" evidence="6">
    <location>
        <begin position="1"/>
        <end position="59"/>
    </location>
</feature>
<dbReference type="InterPro" id="IPR036388">
    <property type="entry name" value="WH-like_DNA-bd_sf"/>
</dbReference>
<dbReference type="OrthoDB" id="9786526at2"/>
<dbReference type="EMBL" id="CP034464">
    <property type="protein sequence ID" value="AZP10885.1"/>
    <property type="molecule type" value="Genomic_DNA"/>
</dbReference>
<reference evidence="7 8" key="1">
    <citation type="journal article" date="2011" name="Int. J. Syst. Evol. Microbiol.">
        <title>Description of Undibacterium oligocarboniphilum sp. nov., isolated from purified water, and Undibacterium pigrum strain CCUG 49012 as the type strain of Undibacterium parvum sp. nov., and emended descriptions of the genus Undibacterium and the species Undibacterium pigrum.</title>
        <authorList>
            <person name="Eder W."/>
            <person name="Wanner G."/>
            <person name="Ludwig W."/>
            <person name="Busse H.J."/>
            <person name="Ziemke-Kageler F."/>
            <person name="Lang E."/>
        </authorList>
    </citation>
    <scope>NUCLEOTIDE SEQUENCE [LARGE SCALE GENOMIC DNA]</scope>
    <source>
        <strain evidence="7 8">DSM 23061</strain>
    </source>
</reference>
<proteinExistence type="inferred from homology"/>
<dbReference type="SUPFAM" id="SSF46785">
    <property type="entry name" value="Winged helix' DNA-binding domain"/>
    <property type="match status" value="1"/>
</dbReference>
<evidence type="ECO:0000256" key="1">
    <source>
        <dbReference type="ARBA" id="ARBA00009437"/>
    </source>
</evidence>
<dbReference type="GO" id="GO:0003700">
    <property type="term" value="F:DNA-binding transcription factor activity"/>
    <property type="evidence" value="ECO:0007669"/>
    <property type="project" value="InterPro"/>
</dbReference>
<dbReference type="FunFam" id="3.40.190.290:FF:000001">
    <property type="entry name" value="Transcriptional regulator, LysR family"/>
    <property type="match status" value="1"/>
</dbReference>
<sequence length="299" mass="33182">MDKLFAMQTFVRVVETGGFSAVSRERNTSQSSVSKQIAALENSLGVKLLTRTTRSLTLTEDGEQYFEEVRRLISEVAEAEARLRHGEQQLRGLLRVAAPVAFGLRVLMPHVRDFLKIHPNIKIDLRLNDNVIDLVEQGVDVAVRIAHLSDSGLIARCIGESRAVLVASRSYLASLPDNLAVPKTPDELRMHACIVYTERLTKNAWTFTNALGESVSVTVNGPLQSNSSEAVRSAALNGLGIAYVPIWHFEDEIKSGEMQILLPDWPVPPLPIYLVCPSQRRQTAKVRAFSDYLVEVLKP</sequence>
<keyword evidence="5" id="KW-0175">Coiled coil</keyword>
<evidence type="ECO:0000256" key="2">
    <source>
        <dbReference type="ARBA" id="ARBA00023015"/>
    </source>
</evidence>
<keyword evidence="3" id="KW-0238">DNA-binding</keyword>
<keyword evidence="4" id="KW-0804">Transcription</keyword>
<dbReference type="Pfam" id="PF03466">
    <property type="entry name" value="LysR_substrate"/>
    <property type="match status" value="1"/>
</dbReference>
<gene>
    <name evidence="7" type="ORF">EJN92_01925</name>
</gene>
<dbReference type="Proteomes" id="UP000275663">
    <property type="component" value="Chromosome"/>
</dbReference>
<evidence type="ECO:0000313" key="8">
    <source>
        <dbReference type="Proteomes" id="UP000275663"/>
    </source>
</evidence>
<dbReference type="Pfam" id="PF00126">
    <property type="entry name" value="HTH_1"/>
    <property type="match status" value="1"/>
</dbReference>
<evidence type="ECO:0000256" key="5">
    <source>
        <dbReference type="SAM" id="Coils"/>
    </source>
</evidence>
<keyword evidence="8" id="KW-1185">Reference proteome</keyword>
<dbReference type="PANTHER" id="PTHR30537">
    <property type="entry name" value="HTH-TYPE TRANSCRIPTIONAL REGULATOR"/>
    <property type="match status" value="1"/>
</dbReference>
<dbReference type="SUPFAM" id="SSF53850">
    <property type="entry name" value="Periplasmic binding protein-like II"/>
    <property type="match status" value="1"/>
</dbReference>
<dbReference type="PANTHER" id="PTHR30537:SF80">
    <property type="entry name" value="TRANSCRIPTIONAL REGULATOR"/>
    <property type="match status" value="1"/>
</dbReference>
<evidence type="ECO:0000256" key="4">
    <source>
        <dbReference type="ARBA" id="ARBA00023163"/>
    </source>
</evidence>
<name>A0A3S9HFP9_9BURK</name>
<feature type="coiled-coil region" evidence="5">
    <location>
        <begin position="62"/>
        <end position="96"/>
    </location>
</feature>
<dbReference type="GO" id="GO:0003677">
    <property type="term" value="F:DNA binding"/>
    <property type="evidence" value="ECO:0007669"/>
    <property type="project" value="UniProtKB-KW"/>
</dbReference>
<dbReference type="InterPro" id="IPR000847">
    <property type="entry name" value="LysR_HTH_N"/>
</dbReference>
<dbReference type="CDD" id="cd08422">
    <property type="entry name" value="PBP2_CrgA_like"/>
    <property type="match status" value="1"/>
</dbReference>